<reference evidence="2" key="1">
    <citation type="submission" date="2021-07" db="EMBL/GenBank/DDBJ databases">
        <title>Draft genome of Mortierella alpina, strain LL118, isolated from an aspen leaf litter sample.</title>
        <authorList>
            <person name="Yang S."/>
            <person name="Vinatzer B.A."/>
        </authorList>
    </citation>
    <scope>NUCLEOTIDE SEQUENCE</scope>
    <source>
        <strain evidence="2">LL118</strain>
    </source>
</reference>
<evidence type="ECO:0000313" key="2">
    <source>
        <dbReference type="EMBL" id="KAG9323172.1"/>
    </source>
</evidence>
<gene>
    <name evidence="2" type="ORF">KVV02_001803</name>
</gene>
<evidence type="ECO:0000313" key="3">
    <source>
        <dbReference type="Proteomes" id="UP000717515"/>
    </source>
</evidence>
<feature type="region of interest" description="Disordered" evidence="1">
    <location>
        <begin position="69"/>
        <end position="137"/>
    </location>
</feature>
<feature type="region of interest" description="Disordered" evidence="1">
    <location>
        <begin position="1"/>
        <end position="26"/>
    </location>
</feature>
<dbReference type="Proteomes" id="UP000717515">
    <property type="component" value="Unassembled WGS sequence"/>
</dbReference>
<protein>
    <submittedName>
        <fullName evidence="2">Uncharacterized protein</fullName>
    </submittedName>
</protein>
<comment type="caution">
    <text evidence="2">The sequence shown here is derived from an EMBL/GenBank/DDBJ whole genome shotgun (WGS) entry which is preliminary data.</text>
</comment>
<name>A0A9P8A6I2_MORAP</name>
<proteinExistence type="predicted"/>
<evidence type="ECO:0000256" key="1">
    <source>
        <dbReference type="SAM" id="MobiDB-lite"/>
    </source>
</evidence>
<dbReference type="EMBL" id="JAIFTL010000112">
    <property type="protein sequence ID" value="KAG9323172.1"/>
    <property type="molecule type" value="Genomic_DNA"/>
</dbReference>
<dbReference type="AlphaFoldDB" id="A0A9P8A6I2"/>
<feature type="compositionally biased region" description="Polar residues" evidence="1">
    <location>
        <begin position="80"/>
        <end position="92"/>
    </location>
</feature>
<organism evidence="2 3">
    <name type="scientific">Mortierella alpina</name>
    <name type="common">Oleaginous fungus</name>
    <name type="synonym">Mortierella renispora</name>
    <dbReference type="NCBI Taxonomy" id="64518"/>
    <lineage>
        <taxon>Eukaryota</taxon>
        <taxon>Fungi</taxon>
        <taxon>Fungi incertae sedis</taxon>
        <taxon>Mucoromycota</taxon>
        <taxon>Mortierellomycotina</taxon>
        <taxon>Mortierellomycetes</taxon>
        <taxon>Mortierellales</taxon>
        <taxon>Mortierellaceae</taxon>
        <taxon>Mortierella</taxon>
    </lineage>
</organism>
<feature type="compositionally biased region" description="Pro residues" evidence="1">
    <location>
        <begin position="93"/>
        <end position="105"/>
    </location>
</feature>
<accession>A0A9P8A6I2</accession>
<sequence length="137" mass="14141">MATPSLNAITRRADPSFSHPPDAPADIPLIKALDDTLVDDPAANVAADNLVDAPSNNASTFASASVLGDIHSNPLANDPADTSANDPDETPNTPLPNHSPIPTPSKLPTSSQSNPSPPAEIPAPGQSCIEFVDQRSY</sequence>